<dbReference type="PANTHER" id="PTHR34182:SF1">
    <property type="entry name" value="PROTEIN-EXPORT MEMBRANE PROTEIN SECG"/>
    <property type="match status" value="1"/>
</dbReference>
<dbReference type="OrthoDB" id="1122493at2"/>
<dbReference type="NCBIfam" id="TIGR00810">
    <property type="entry name" value="secG"/>
    <property type="match status" value="1"/>
</dbReference>
<evidence type="ECO:0000256" key="5">
    <source>
        <dbReference type="ARBA" id="ARBA00022692"/>
    </source>
</evidence>
<evidence type="ECO:0000256" key="11">
    <source>
        <dbReference type="SAM" id="MobiDB-lite"/>
    </source>
</evidence>
<evidence type="ECO:0000256" key="9">
    <source>
        <dbReference type="ARBA" id="ARBA00023136"/>
    </source>
</evidence>
<dbReference type="Proteomes" id="UP000220102">
    <property type="component" value="Unassembled WGS sequence"/>
</dbReference>
<protein>
    <recommendedName>
        <fullName evidence="10">Protein-export membrane protein SecG</fullName>
    </recommendedName>
</protein>
<dbReference type="PRINTS" id="PR01651">
    <property type="entry name" value="SECGEXPORT"/>
</dbReference>
<proteinExistence type="inferred from homology"/>
<reference evidence="12 13" key="1">
    <citation type="submission" date="2017-10" db="EMBL/GenBank/DDBJ databases">
        <title>Draft genome of Longibacter Salinarum.</title>
        <authorList>
            <person name="Goh K.M."/>
            <person name="Shamsir M.S."/>
            <person name="Lim S.W."/>
        </authorList>
    </citation>
    <scope>NUCLEOTIDE SEQUENCE [LARGE SCALE GENOMIC DNA]</scope>
    <source>
        <strain evidence="12 13">KCTC 52045</strain>
    </source>
</reference>
<keyword evidence="5 10" id="KW-0812">Transmembrane</keyword>
<dbReference type="RefSeq" id="WP_098074729.1">
    <property type="nucleotide sequence ID" value="NZ_PDEQ01000002.1"/>
</dbReference>
<comment type="caution">
    <text evidence="10">Lacks conserved residue(s) required for the propagation of feature annotation.</text>
</comment>
<evidence type="ECO:0000256" key="3">
    <source>
        <dbReference type="ARBA" id="ARBA00022448"/>
    </source>
</evidence>
<keyword evidence="9 10" id="KW-0472">Membrane</keyword>
<dbReference type="GO" id="GO:0009306">
    <property type="term" value="P:protein secretion"/>
    <property type="evidence" value="ECO:0007669"/>
    <property type="project" value="UniProtKB-UniRule"/>
</dbReference>
<dbReference type="PANTHER" id="PTHR34182">
    <property type="entry name" value="PROTEIN-EXPORT MEMBRANE PROTEIN SECG"/>
    <property type="match status" value="1"/>
</dbReference>
<dbReference type="EMBL" id="PDEQ01000002">
    <property type="protein sequence ID" value="PEN14556.1"/>
    <property type="molecule type" value="Genomic_DNA"/>
</dbReference>
<name>A0A2A8D0V6_9BACT</name>
<gene>
    <name evidence="12" type="primary">secG</name>
    <name evidence="12" type="ORF">CRI94_05895</name>
</gene>
<feature type="compositionally biased region" description="Polar residues" evidence="11">
    <location>
        <begin position="84"/>
        <end position="99"/>
    </location>
</feature>
<feature type="compositionally biased region" description="Gly residues" evidence="11">
    <location>
        <begin position="116"/>
        <end position="128"/>
    </location>
</feature>
<feature type="transmembrane region" description="Helical" evidence="10">
    <location>
        <begin position="55"/>
        <end position="74"/>
    </location>
</feature>
<dbReference type="InterPro" id="IPR004692">
    <property type="entry name" value="SecG"/>
</dbReference>
<keyword evidence="4 10" id="KW-1003">Cell membrane</keyword>
<keyword evidence="13" id="KW-1185">Reference proteome</keyword>
<evidence type="ECO:0000256" key="7">
    <source>
        <dbReference type="ARBA" id="ARBA00022989"/>
    </source>
</evidence>
<dbReference type="GO" id="GO:0065002">
    <property type="term" value="P:intracellular protein transmembrane transport"/>
    <property type="evidence" value="ECO:0007669"/>
    <property type="project" value="TreeGrafter"/>
</dbReference>
<evidence type="ECO:0000256" key="1">
    <source>
        <dbReference type="ARBA" id="ARBA00004651"/>
    </source>
</evidence>
<evidence type="ECO:0000256" key="6">
    <source>
        <dbReference type="ARBA" id="ARBA00022927"/>
    </source>
</evidence>
<evidence type="ECO:0000256" key="4">
    <source>
        <dbReference type="ARBA" id="ARBA00022475"/>
    </source>
</evidence>
<dbReference type="GO" id="GO:0005886">
    <property type="term" value="C:plasma membrane"/>
    <property type="evidence" value="ECO:0007669"/>
    <property type="project" value="UniProtKB-SubCell"/>
</dbReference>
<sequence>MFTALVVFIAIIGVIMTGVILMQSGQGGGLAGIASGGATRDVLGSRRAPDLLERGTWILAGIFIALCILSNFAIGEEEREPVIPSSTQQAPGNNSQGLSPSGGEGAMNGNALPGDNSGGGGTDNSGGN</sequence>
<dbReference type="GO" id="GO:0043952">
    <property type="term" value="P:protein transport by the Sec complex"/>
    <property type="evidence" value="ECO:0007669"/>
    <property type="project" value="TreeGrafter"/>
</dbReference>
<keyword evidence="7 10" id="KW-1133">Transmembrane helix</keyword>
<dbReference type="AlphaFoldDB" id="A0A2A8D0V6"/>
<feature type="region of interest" description="Disordered" evidence="11">
    <location>
        <begin position="79"/>
        <end position="128"/>
    </location>
</feature>
<comment type="caution">
    <text evidence="12">The sequence shown here is derived from an EMBL/GenBank/DDBJ whole genome shotgun (WGS) entry which is preliminary data.</text>
</comment>
<evidence type="ECO:0000313" key="12">
    <source>
        <dbReference type="EMBL" id="PEN14556.1"/>
    </source>
</evidence>
<keyword evidence="6 10" id="KW-0653">Protein transport</keyword>
<dbReference type="Pfam" id="PF03840">
    <property type="entry name" value="SecG"/>
    <property type="match status" value="1"/>
</dbReference>
<evidence type="ECO:0000313" key="13">
    <source>
        <dbReference type="Proteomes" id="UP000220102"/>
    </source>
</evidence>
<comment type="subcellular location">
    <subcellularLocation>
        <location evidence="1 10">Cell membrane</location>
        <topology evidence="1 10">Multi-pass membrane protein</topology>
    </subcellularLocation>
</comment>
<keyword evidence="8 10" id="KW-0811">Translocation</keyword>
<keyword evidence="3 10" id="KW-0813">Transport</keyword>
<dbReference type="GO" id="GO:0015450">
    <property type="term" value="F:protein-transporting ATPase activity"/>
    <property type="evidence" value="ECO:0007669"/>
    <property type="project" value="UniProtKB-UniRule"/>
</dbReference>
<evidence type="ECO:0000256" key="8">
    <source>
        <dbReference type="ARBA" id="ARBA00023010"/>
    </source>
</evidence>
<evidence type="ECO:0000256" key="10">
    <source>
        <dbReference type="RuleBase" id="RU365087"/>
    </source>
</evidence>
<accession>A0A2A8D0V6</accession>
<organism evidence="12 13">
    <name type="scientific">Longibacter salinarum</name>
    <dbReference type="NCBI Taxonomy" id="1850348"/>
    <lineage>
        <taxon>Bacteria</taxon>
        <taxon>Pseudomonadati</taxon>
        <taxon>Rhodothermota</taxon>
        <taxon>Rhodothermia</taxon>
        <taxon>Rhodothermales</taxon>
        <taxon>Salisaetaceae</taxon>
        <taxon>Longibacter</taxon>
    </lineage>
</organism>
<evidence type="ECO:0000256" key="2">
    <source>
        <dbReference type="ARBA" id="ARBA00008445"/>
    </source>
</evidence>
<comment type="function">
    <text evidence="10">Involved in protein export. Participates in an early event of protein translocation.</text>
</comment>
<comment type="similarity">
    <text evidence="2 10">Belongs to the SecG family.</text>
</comment>